<name>A0ABN0D0F0_9FIRM</name>
<dbReference type="SUPFAM" id="SSF56784">
    <property type="entry name" value="HAD-like"/>
    <property type="match status" value="1"/>
</dbReference>
<dbReference type="EMBL" id="AFIJ01000019">
    <property type="protein sequence ID" value="EGL40992.1"/>
    <property type="molecule type" value="Genomic_DNA"/>
</dbReference>
<dbReference type="InterPro" id="IPR000150">
    <property type="entry name" value="Cof"/>
</dbReference>
<reference evidence="1 2" key="1">
    <citation type="submission" date="2011-04" db="EMBL/GenBank/DDBJ databases">
        <authorList>
            <person name="Harkins D.M."/>
            <person name="Madupu R."/>
            <person name="Durkin A.S."/>
            <person name="Torralba M."/>
            <person name="Methe B."/>
            <person name="Sutton G.G."/>
            <person name="Nelson K.E."/>
        </authorList>
    </citation>
    <scope>NUCLEOTIDE SEQUENCE [LARGE SCALE GENOMIC DNA]</scope>
    <source>
        <strain evidence="1 2">UPII 199-6</strain>
    </source>
</reference>
<dbReference type="Gene3D" id="3.30.1240.10">
    <property type="match status" value="1"/>
</dbReference>
<dbReference type="SFLD" id="SFLDS00003">
    <property type="entry name" value="Haloacid_Dehalogenase"/>
    <property type="match status" value="1"/>
</dbReference>
<accession>A0ABN0D0F0</accession>
<dbReference type="PANTHER" id="PTHR10000">
    <property type="entry name" value="PHOSPHOSERINE PHOSPHATASE"/>
    <property type="match status" value="1"/>
</dbReference>
<comment type="caution">
    <text evidence="1">The sequence shown here is derived from an EMBL/GenBank/DDBJ whole genome shotgun (WGS) entry which is preliminary data.</text>
</comment>
<protein>
    <submittedName>
        <fullName evidence="1">Cof-like hydrolase</fullName>
    </submittedName>
</protein>
<dbReference type="InterPro" id="IPR036412">
    <property type="entry name" value="HAD-like_sf"/>
</dbReference>
<evidence type="ECO:0000313" key="2">
    <source>
        <dbReference type="Proteomes" id="UP000004018"/>
    </source>
</evidence>
<gene>
    <name evidence="1" type="ORF">HMPREF1039_1579</name>
</gene>
<dbReference type="NCBIfam" id="TIGR01484">
    <property type="entry name" value="HAD-SF-IIB"/>
    <property type="match status" value="1"/>
</dbReference>
<dbReference type="PANTHER" id="PTHR10000:SF8">
    <property type="entry name" value="HAD SUPERFAMILY HYDROLASE-LIKE, TYPE 3"/>
    <property type="match status" value="1"/>
</dbReference>
<dbReference type="RefSeq" id="WP_007390893.1">
    <property type="nucleotide sequence ID" value="NZ_AFIJ01000019.1"/>
</dbReference>
<proteinExistence type="predicted"/>
<dbReference type="SFLD" id="SFLDG01140">
    <property type="entry name" value="C2.B:_Phosphomannomutase_and_P"/>
    <property type="match status" value="1"/>
</dbReference>
<dbReference type="CDD" id="cd07516">
    <property type="entry name" value="HAD_Pase"/>
    <property type="match status" value="1"/>
</dbReference>
<evidence type="ECO:0000313" key="1">
    <source>
        <dbReference type="EMBL" id="EGL40992.1"/>
    </source>
</evidence>
<dbReference type="Pfam" id="PF08282">
    <property type="entry name" value="Hydrolase_3"/>
    <property type="match status" value="1"/>
</dbReference>
<dbReference type="Gene3D" id="3.40.50.1000">
    <property type="entry name" value="HAD superfamily/HAD-like"/>
    <property type="match status" value="1"/>
</dbReference>
<dbReference type="InterPro" id="IPR023214">
    <property type="entry name" value="HAD_sf"/>
</dbReference>
<dbReference type="InterPro" id="IPR006379">
    <property type="entry name" value="HAD-SF_hydro_IIB"/>
</dbReference>
<dbReference type="Proteomes" id="UP000004018">
    <property type="component" value="Unassembled WGS sequence"/>
</dbReference>
<sequence>MKDRKIRLIASDLDGTLLRRDGTISARTQAALQNARAAGIVVTLATGRMYGTAVPYAEQLQLGDVPLVLYNGGLIQHAKSREIIYCKTISSAAAIALLQLVKQEGWQIQAYIKDQVYVPERCAWVKTYEQRTHCRTVVMGSAFYTLKEAPMKFVSRSTYEELERRRKCIEAIFPKQFAFTYSDPTFLEIMPRYVSKGQGLCFLCKQLKILPAEMMVFGDSQNDLSMFSTGAFSVAMGNASAAVKSMAVAVTATNEQDGIADMVERYVLT</sequence>
<dbReference type="NCBIfam" id="TIGR00099">
    <property type="entry name" value="Cof-subfamily"/>
    <property type="match status" value="1"/>
</dbReference>
<organism evidence="1 2">
    <name type="scientific">Megasphaera lornae</name>
    <dbReference type="NCBI Taxonomy" id="1000568"/>
    <lineage>
        <taxon>Bacteria</taxon>
        <taxon>Bacillati</taxon>
        <taxon>Bacillota</taxon>
        <taxon>Negativicutes</taxon>
        <taxon>Veillonellales</taxon>
        <taxon>Veillonellaceae</taxon>
        <taxon>Megasphaera</taxon>
    </lineage>
</organism>
<dbReference type="SFLD" id="SFLDG01144">
    <property type="entry name" value="C2.B.4:_PGP_Like"/>
    <property type="match status" value="1"/>
</dbReference>
<keyword evidence="2" id="KW-1185">Reference proteome</keyword>